<dbReference type="InterPro" id="IPR035973">
    <property type="entry name" value="Cyt_c_oxidase_su3-like_sf"/>
</dbReference>
<feature type="transmembrane region" description="Helical" evidence="2">
    <location>
        <begin position="31"/>
        <end position="57"/>
    </location>
</feature>
<gene>
    <name evidence="3" type="ORF">AAEO60_15550</name>
</gene>
<accession>A0ABU9II49</accession>
<evidence type="ECO:0000313" key="4">
    <source>
        <dbReference type="Proteomes" id="UP001497045"/>
    </source>
</evidence>
<keyword evidence="2" id="KW-1133">Transmembrane helix</keyword>
<evidence type="ECO:0008006" key="5">
    <source>
        <dbReference type="Google" id="ProtNLM"/>
    </source>
</evidence>
<keyword evidence="2" id="KW-0812">Transmembrane</keyword>
<comment type="caution">
    <text evidence="3">The sequence shown here is derived from an EMBL/GenBank/DDBJ whole genome shotgun (WGS) entry which is preliminary data.</text>
</comment>
<protein>
    <recommendedName>
        <fullName evidence="5">MotA/TolQ/ExbB proton channel domain-containing protein</fullName>
    </recommendedName>
</protein>
<feature type="transmembrane region" description="Helical" evidence="2">
    <location>
        <begin position="121"/>
        <end position="147"/>
    </location>
</feature>
<name>A0ABU9II49_9SPHN</name>
<dbReference type="EMBL" id="JBBYHV010000002">
    <property type="protein sequence ID" value="MEL1252092.1"/>
    <property type="molecule type" value="Genomic_DNA"/>
</dbReference>
<dbReference type="SUPFAM" id="SSF81452">
    <property type="entry name" value="Cytochrome c oxidase subunit III-like"/>
    <property type="match status" value="1"/>
</dbReference>
<evidence type="ECO:0000256" key="1">
    <source>
        <dbReference type="SAM" id="MobiDB-lite"/>
    </source>
</evidence>
<keyword evidence="2" id="KW-0472">Membrane</keyword>
<sequence length="163" mass="18159">MDSTERQGTTPPPGPAPDATGDTAVTMQRPVIIAILYLLNFVLGFSVLVGVILAYVWRAEARTQEWEKSHYTYLIRTFWIGLAIVVGTVFLWFATVFGTVFANMEHAAETGQQVAAPMAMFASMFGMMALFFLSAAWFAVRCILSLVKAGDRQPMPRPRTWLF</sequence>
<feature type="region of interest" description="Disordered" evidence="1">
    <location>
        <begin position="1"/>
        <end position="21"/>
    </location>
</feature>
<reference evidence="3 4" key="1">
    <citation type="submission" date="2024-04" db="EMBL/GenBank/DDBJ databases">
        <title>Aurantiacibacter sp. DGU6 16S ribosomal RNA gene Genome sequencing and assembly.</title>
        <authorList>
            <person name="Park S."/>
        </authorList>
    </citation>
    <scope>NUCLEOTIDE SEQUENCE [LARGE SCALE GENOMIC DNA]</scope>
    <source>
        <strain evidence="3 4">DGU6</strain>
    </source>
</reference>
<feature type="transmembrane region" description="Helical" evidence="2">
    <location>
        <begin position="78"/>
        <end position="101"/>
    </location>
</feature>
<evidence type="ECO:0000256" key="2">
    <source>
        <dbReference type="SAM" id="Phobius"/>
    </source>
</evidence>
<keyword evidence="4" id="KW-1185">Reference proteome</keyword>
<dbReference type="Proteomes" id="UP001497045">
    <property type="component" value="Unassembled WGS sequence"/>
</dbReference>
<proteinExistence type="predicted"/>
<dbReference type="RefSeq" id="WP_341674627.1">
    <property type="nucleotide sequence ID" value="NZ_JBBYHV010000002.1"/>
</dbReference>
<evidence type="ECO:0000313" key="3">
    <source>
        <dbReference type="EMBL" id="MEL1252092.1"/>
    </source>
</evidence>
<organism evidence="3 4">
    <name type="scientific">Aurantiacibacter gilvus</name>
    <dbReference type="NCBI Taxonomy" id="3139141"/>
    <lineage>
        <taxon>Bacteria</taxon>
        <taxon>Pseudomonadati</taxon>
        <taxon>Pseudomonadota</taxon>
        <taxon>Alphaproteobacteria</taxon>
        <taxon>Sphingomonadales</taxon>
        <taxon>Erythrobacteraceae</taxon>
        <taxon>Aurantiacibacter</taxon>
    </lineage>
</organism>